<reference evidence="2 3" key="1">
    <citation type="submission" date="2019-04" db="EMBL/GenBank/DDBJ databases">
        <title>Flavobacterium sp. strain DS2-A Genome sequencing and assembly.</title>
        <authorList>
            <person name="Kim I."/>
        </authorList>
    </citation>
    <scope>NUCLEOTIDE SEQUENCE [LARGE SCALE GENOMIC DNA]</scope>
    <source>
        <strain evidence="2 3">DS2-A</strain>
    </source>
</reference>
<evidence type="ECO:0000256" key="1">
    <source>
        <dbReference type="SAM" id="SignalP"/>
    </source>
</evidence>
<evidence type="ECO:0008006" key="4">
    <source>
        <dbReference type="Google" id="ProtNLM"/>
    </source>
</evidence>
<evidence type="ECO:0000313" key="3">
    <source>
        <dbReference type="Proteomes" id="UP000297407"/>
    </source>
</evidence>
<accession>A0A4Z0LCA3</accession>
<dbReference type="RefSeq" id="WP_135524727.1">
    <property type="nucleotide sequence ID" value="NZ_SRLH01000001.1"/>
</dbReference>
<comment type="caution">
    <text evidence="2">The sequence shown here is derived from an EMBL/GenBank/DDBJ whole genome shotgun (WGS) entry which is preliminary data.</text>
</comment>
<feature type="chain" id="PRO_5021444274" description="DUF2541 family protein" evidence="1">
    <location>
        <begin position="20"/>
        <end position="140"/>
    </location>
</feature>
<proteinExistence type="predicted"/>
<dbReference type="AlphaFoldDB" id="A0A4Z0LCA3"/>
<dbReference type="EMBL" id="SRLH01000001">
    <property type="protein sequence ID" value="TGD59520.1"/>
    <property type="molecule type" value="Genomic_DNA"/>
</dbReference>
<gene>
    <name evidence="2" type="ORF">E4635_00880</name>
</gene>
<dbReference type="OrthoDB" id="674046at2"/>
<dbReference type="Proteomes" id="UP000297407">
    <property type="component" value="Unassembled WGS sequence"/>
</dbReference>
<protein>
    <recommendedName>
        <fullName evidence="4">DUF2541 family protein</fullName>
    </recommendedName>
</protein>
<organism evidence="2 3">
    <name type="scientific">Flavobacterium humi</name>
    <dbReference type="NCBI Taxonomy" id="2562683"/>
    <lineage>
        <taxon>Bacteria</taxon>
        <taxon>Pseudomonadati</taxon>
        <taxon>Bacteroidota</taxon>
        <taxon>Flavobacteriia</taxon>
        <taxon>Flavobacteriales</taxon>
        <taxon>Flavobacteriaceae</taxon>
        <taxon>Flavobacterium</taxon>
    </lineage>
</organism>
<sequence length="140" mass="15347">MKKLVLVLLLAVSSVSMLAQKPKVVTSDKTGWHKIGETTVDFKNESDQILVLGADRFASVKIKVTDAPINLISFDIFFENGEKYSVTEGQEIKIPAESKTVALGGEKSIKSVSFRYQTLGNSTGKKAHVELWGMKTNADK</sequence>
<keyword evidence="3" id="KW-1185">Reference proteome</keyword>
<name>A0A4Z0LCA3_9FLAO</name>
<evidence type="ECO:0000313" key="2">
    <source>
        <dbReference type="EMBL" id="TGD59520.1"/>
    </source>
</evidence>
<feature type="signal peptide" evidence="1">
    <location>
        <begin position="1"/>
        <end position="19"/>
    </location>
</feature>
<keyword evidence="1" id="KW-0732">Signal</keyword>